<dbReference type="AlphaFoldDB" id="A0AAV1HAE7"/>
<sequence length="108" mass="12142">MEYFELGKEAEGTPNAEQSQPPCRSKPEGFELHRVVKNMNCNCWFIIDSEANFNRQLKVVFLTLIMVALISVFLLNSILNGFFSPGMGFLVGASYSSKYDYMDTPGLS</sequence>
<feature type="transmembrane region" description="Helical" evidence="2">
    <location>
        <begin position="59"/>
        <end position="79"/>
    </location>
</feature>
<accession>A0AAV1HAE7</accession>
<evidence type="ECO:0000313" key="4">
    <source>
        <dbReference type="Proteomes" id="UP001178508"/>
    </source>
</evidence>
<evidence type="ECO:0000256" key="1">
    <source>
        <dbReference type="SAM" id="MobiDB-lite"/>
    </source>
</evidence>
<keyword evidence="2" id="KW-1133">Transmembrane helix</keyword>
<name>A0AAV1HAE7_XYRNO</name>
<dbReference type="Proteomes" id="UP001178508">
    <property type="component" value="Chromosome 21"/>
</dbReference>
<keyword evidence="4" id="KW-1185">Reference proteome</keyword>
<evidence type="ECO:0000256" key="2">
    <source>
        <dbReference type="SAM" id="Phobius"/>
    </source>
</evidence>
<evidence type="ECO:0000313" key="3">
    <source>
        <dbReference type="EMBL" id="CAJ1083017.1"/>
    </source>
</evidence>
<gene>
    <name evidence="3" type="ORF">XNOV1_A021167</name>
</gene>
<feature type="region of interest" description="Disordered" evidence="1">
    <location>
        <begin position="1"/>
        <end position="25"/>
    </location>
</feature>
<keyword evidence="2" id="KW-0812">Transmembrane</keyword>
<dbReference type="EMBL" id="OY660884">
    <property type="protein sequence ID" value="CAJ1083017.1"/>
    <property type="molecule type" value="Genomic_DNA"/>
</dbReference>
<keyword evidence="2" id="KW-0472">Membrane</keyword>
<organism evidence="3 4">
    <name type="scientific">Xyrichtys novacula</name>
    <name type="common">Pearly razorfish</name>
    <name type="synonym">Hemipteronotus novacula</name>
    <dbReference type="NCBI Taxonomy" id="13765"/>
    <lineage>
        <taxon>Eukaryota</taxon>
        <taxon>Metazoa</taxon>
        <taxon>Chordata</taxon>
        <taxon>Craniata</taxon>
        <taxon>Vertebrata</taxon>
        <taxon>Euteleostomi</taxon>
        <taxon>Actinopterygii</taxon>
        <taxon>Neopterygii</taxon>
        <taxon>Teleostei</taxon>
        <taxon>Neoteleostei</taxon>
        <taxon>Acanthomorphata</taxon>
        <taxon>Eupercaria</taxon>
        <taxon>Labriformes</taxon>
        <taxon>Labridae</taxon>
        <taxon>Xyrichtys</taxon>
    </lineage>
</organism>
<protein>
    <submittedName>
        <fullName evidence="3">Uncharacterized protein</fullName>
    </submittedName>
</protein>
<proteinExistence type="predicted"/>
<reference evidence="3" key="1">
    <citation type="submission" date="2023-08" db="EMBL/GenBank/DDBJ databases">
        <authorList>
            <person name="Alioto T."/>
            <person name="Alioto T."/>
            <person name="Gomez Garrido J."/>
        </authorList>
    </citation>
    <scope>NUCLEOTIDE SEQUENCE</scope>
</reference>
<feature type="compositionally biased region" description="Basic and acidic residues" evidence="1">
    <location>
        <begin position="1"/>
        <end position="11"/>
    </location>
</feature>